<proteinExistence type="inferred from homology"/>
<protein>
    <submittedName>
        <fullName evidence="3">Uncharacterized protein YneR</fullName>
    </submittedName>
</protein>
<keyword evidence="4" id="KW-1185">Reference proteome</keyword>
<dbReference type="Gene3D" id="2.60.300.12">
    <property type="entry name" value="HesB-like domain"/>
    <property type="match status" value="1"/>
</dbReference>
<dbReference type="AlphaFoldDB" id="A0A368YF37"/>
<evidence type="ECO:0000256" key="1">
    <source>
        <dbReference type="ARBA" id="ARBA00006718"/>
    </source>
</evidence>
<dbReference type="InterPro" id="IPR035903">
    <property type="entry name" value="HesB-like_dom_sf"/>
</dbReference>
<organism evidence="3 4">
    <name type="scientific">Saliterribacillus persicus</name>
    <dbReference type="NCBI Taxonomy" id="930114"/>
    <lineage>
        <taxon>Bacteria</taxon>
        <taxon>Bacillati</taxon>
        <taxon>Bacillota</taxon>
        <taxon>Bacilli</taxon>
        <taxon>Bacillales</taxon>
        <taxon>Bacillaceae</taxon>
        <taxon>Saliterribacillus</taxon>
    </lineage>
</organism>
<feature type="domain" description="Core" evidence="2">
    <location>
        <begin position="1"/>
        <end position="92"/>
    </location>
</feature>
<dbReference type="EMBL" id="QPJJ01000002">
    <property type="protein sequence ID" value="RCW76794.1"/>
    <property type="molecule type" value="Genomic_DNA"/>
</dbReference>
<dbReference type="SUPFAM" id="SSF89360">
    <property type="entry name" value="HesB-like domain"/>
    <property type="match status" value="1"/>
</dbReference>
<dbReference type="RefSeq" id="WP_114351569.1">
    <property type="nucleotide sequence ID" value="NZ_QPJJ01000002.1"/>
</dbReference>
<dbReference type="PIRSF" id="PIRSF034852">
    <property type="entry name" value="UCP034852"/>
    <property type="match status" value="1"/>
</dbReference>
<evidence type="ECO:0000313" key="3">
    <source>
        <dbReference type="EMBL" id="RCW76794.1"/>
    </source>
</evidence>
<reference evidence="3 4" key="1">
    <citation type="submission" date="2018-07" db="EMBL/GenBank/DDBJ databases">
        <title>Genomic Encyclopedia of Type Strains, Phase IV (KMG-IV): sequencing the most valuable type-strain genomes for metagenomic binning, comparative biology and taxonomic classification.</title>
        <authorList>
            <person name="Goeker M."/>
        </authorList>
    </citation>
    <scope>NUCLEOTIDE SEQUENCE [LARGE SCALE GENOMIC DNA]</scope>
    <source>
        <strain evidence="3 4">DSM 27696</strain>
    </source>
</reference>
<evidence type="ECO:0000313" key="4">
    <source>
        <dbReference type="Proteomes" id="UP000252585"/>
    </source>
</evidence>
<comment type="similarity">
    <text evidence="1">Belongs to the HesB/IscA family.</text>
</comment>
<accession>A0A368YF37</accession>
<dbReference type="InterPro" id="IPR008326">
    <property type="entry name" value="PdhI-like"/>
</dbReference>
<sequence length="96" mass="11092">MEMTITQPAAKWYMNELSLKKGDAVRFYVRYGGHGGVQSGFSLALSVDTPDKPAMQVKEMGITFFVEETDLWYFDNQNFHIKFSRKNEEVEFIIAN</sequence>
<evidence type="ECO:0000259" key="2">
    <source>
        <dbReference type="Pfam" id="PF01521"/>
    </source>
</evidence>
<gene>
    <name evidence="3" type="ORF">DFR57_10269</name>
</gene>
<dbReference type="OrthoDB" id="1645729at2"/>
<dbReference type="InterPro" id="IPR000361">
    <property type="entry name" value="ATAP_core_dom"/>
</dbReference>
<name>A0A368YF37_9BACI</name>
<dbReference type="Pfam" id="PF01521">
    <property type="entry name" value="Fe-S_biosyn"/>
    <property type="match status" value="1"/>
</dbReference>
<comment type="caution">
    <text evidence="3">The sequence shown here is derived from an EMBL/GenBank/DDBJ whole genome shotgun (WGS) entry which is preliminary data.</text>
</comment>
<dbReference type="Proteomes" id="UP000252585">
    <property type="component" value="Unassembled WGS sequence"/>
</dbReference>